<dbReference type="Pfam" id="PF00892">
    <property type="entry name" value="EamA"/>
    <property type="match status" value="2"/>
</dbReference>
<accession>Q0W0I9</accession>
<keyword evidence="3 6" id="KW-0812">Transmembrane</keyword>
<dbReference type="KEGG" id="rci:RRC394"/>
<dbReference type="Proteomes" id="UP000000663">
    <property type="component" value="Chromosome"/>
</dbReference>
<dbReference type="STRING" id="351160.RRC394"/>
<dbReference type="PANTHER" id="PTHR32322">
    <property type="entry name" value="INNER MEMBRANE TRANSPORTER"/>
    <property type="match status" value="1"/>
</dbReference>
<feature type="domain" description="EamA" evidence="7">
    <location>
        <begin position="158"/>
        <end position="290"/>
    </location>
</feature>
<evidence type="ECO:0000313" key="8">
    <source>
        <dbReference type="EMBL" id="CAJ38104.1"/>
    </source>
</evidence>
<evidence type="ECO:0000256" key="3">
    <source>
        <dbReference type="ARBA" id="ARBA00022692"/>
    </source>
</evidence>
<dbReference type="EMBL" id="AM114193">
    <property type="protein sequence ID" value="CAJ38104.1"/>
    <property type="molecule type" value="Genomic_DNA"/>
</dbReference>
<feature type="domain" description="EamA" evidence="7">
    <location>
        <begin position="14"/>
        <end position="146"/>
    </location>
</feature>
<dbReference type="GO" id="GO:0005886">
    <property type="term" value="C:plasma membrane"/>
    <property type="evidence" value="ECO:0007669"/>
    <property type="project" value="UniProtKB-SubCell"/>
</dbReference>
<keyword evidence="5 6" id="KW-0472">Membrane</keyword>
<feature type="transmembrane region" description="Helical" evidence="6">
    <location>
        <begin position="157"/>
        <end position="178"/>
    </location>
</feature>
<comment type="subcellular location">
    <subcellularLocation>
        <location evidence="1">Cell membrane</location>
        <topology evidence="1">Multi-pass membrane protein</topology>
    </subcellularLocation>
</comment>
<feature type="transmembrane region" description="Helical" evidence="6">
    <location>
        <begin position="12"/>
        <end position="30"/>
    </location>
</feature>
<evidence type="ECO:0000256" key="6">
    <source>
        <dbReference type="SAM" id="Phobius"/>
    </source>
</evidence>
<sequence length="319" mass="35087">MRKAPPASQSTAKILLVLVMIVWGGSFIASKVGLDGMYPIELATLRFAIATPVLLAFTLLFYGWRSLIIEKKDLWVLVGMAMTGITLQYITQLIAMTYTTVTNTALLINMGTFFVVIPSIIFLKEKFNVDNLLGIVIAFAGLALVVTNGKIEFSPQLIGDGIILISAALWAVYILIGNKLAGKYSVLTQLNYIFVIGFIGLLPFYFLTPHHDLSQLSTVSWASLLYLAIFCSIIAYFFFNDAIIKIGPSKSAIYQYLEPVFAVIFAILLLNEPLTGFILVGGIMTVLGIGMADNNIRIFTRRRKKPVEVPAEPPDAGHH</sequence>
<organism evidence="8 9">
    <name type="scientific">Methanocella arvoryzae (strain DSM 22066 / NBRC 105507 / MRE50)</name>
    <dbReference type="NCBI Taxonomy" id="351160"/>
    <lineage>
        <taxon>Archaea</taxon>
        <taxon>Methanobacteriati</taxon>
        <taxon>Methanobacteriota</taxon>
        <taxon>Stenosarchaea group</taxon>
        <taxon>Methanomicrobia</taxon>
        <taxon>Methanocellales</taxon>
        <taxon>Methanocellaceae</taxon>
        <taxon>Methanocella</taxon>
    </lineage>
</organism>
<feature type="transmembrane region" description="Helical" evidence="6">
    <location>
        <begin position="276"/>
        <end position="296"/>
    </location>
</feature>
<reference evidence="8 9" key="1">
    <citation type="journal article" date="2006" name="Science">
        <title>Genome of rice cluster I archaea -- the key methane producers in the rice rhizosphere.</title>
        <authorList>
            <person name="Erkel C."/>
            <person name="Kube M."/>
            <person name="Reinhardt R."/>
            <person name="Liesack W."/>
        </authorList>
    </citation>
    <scope>NUCLEOTIDE SEQUENCE [LARGE SCALE GENOMIC DNA]</scope>
    <source>
        <strain evidence="9">DSM 22066 / NBRC 105507 / MRE50</strain>
    </source>
</reference>
<feature type="transmembrane region" description="Helical" evidence="6">
    <location>
        <begin position="42"/>
        <end position="62"/>
    </location>
</feature>
<evidence type="ECO:0000256" key="1">
    <source>
        <dbReference type="ARBA" id="ARBA00004651"/>
    </source>
</evidence>
<protein>
    <submittedName>
        <fullName evidence="8">Predicted transporter (DMT superfamily)</fullName>
    </submittedName>
</protein>
<evidence type="ECO:0000259" key="7">
    <source>
        <dbReference type="Pfam" id="PF00892"/>
    </source>
</evidence>
<feature type="transmembrane region" description="Helical" evidence="6">
    <location>
        <begin position="190"/>
        <end position="207"/>
    </location>
</feature>
<evidence type="ECO:0000256" key="2">
    <source>
        <dbReference type="ARBA" id="ARBA00022475"/>
    </source>
</evidence>
<dbReference type="InterPro" id="IPR037185">
    <property type="entry name" value="EmrE-like"/>
</dbReference>
<keyword evidence="9" id="KW-1185">Reference proteome</keyword>
<feature type="transmembrane region" description="Helical" evidence="6">
    <location>
        <begin position="251"/>
        <end position="270"/>
    </location>
</feature>
<feature type="transmembrane region" description="Helical" evidence="6">
    <location>
        <begin position="219"/>
        <end position="239"/>
    </location>
</feature>
<name>Q0W0I9_METAR</name>
<proteinExistence type="predicted"/>
<evidence type="ECO:0000256" key="4">
    <source>
        <dbReference type="ARBA" id="ARBA00022989"/>
    </source>
</evidence>
<feature type="transmembrane region" description="Helical" evidence="6">
    <location>
        <begin position="104"/>
        <end position="123"/>
    </location>
</feature>
<dbReference type="eggNOG" id="arCOG00271">
    <property type="taxonomic scope" value="Archaea"/>
</dbReference>
<dbReference type="SUPFAM" id="SSF103481">
    <property type="entry name" value="Multidrug resistance efflux transporter EmrE"/>
    <property type="match status" value="2"/>
</dbReference>
<dbReference type="PANTHER" id="PTHR32322:SF18">
    <property type="entry name" value="S-ADENOSYLMETHIONINE_S-ADENOSYLHOMOCYSTEINE TRANSPORTER"/>
    <property type="match status" value="1"/>
</dbReference>
<dbReference type="AlphaFoldDB" id="Q0W0I9"/>
<dbReference type="InterPro" id="IPR050638">
    <property type="entry name" value="AA-Vitamin_Transporters"/>
</dbReference>
<dbReference type="InterPro" id="IPR000620">
    <property type="entry name" value="EamA_dom"/>
</dbReference>
<feature type="transmembrane region" description="Helical" evidence="6">
    <location>
        <begin position="74"/>
        <end position="98"/>
    </location>
</feature>
<evidence type="ECO:0000313" key="9">
    <source>
        <dbReference type="Proteomes" id="UP000000663"/>
    </source>
</evidence>
<keyword evidence="4 6" id="KW-1133">Transmembrane helix</keyword>
<gene>
    <name evidence="8" type="ORF">RRC394</name>
</gene>
<feature type="transmembrane region" description="Helical" evidence="6">
    <location>
        <begin position="132"/>
        <end position="151"/>
    </location>
</feature>
<evidence type="ECO:0000256" key="5">
    <source>
        <dbReference type="ARBA" id="ARBA00023136"/>
    </source>
</evidence>
<keyword evidence="2" id="KW-1003">Cell membrane</keyword>